<accession>A0A2A2ZNG2</accession>
<protein>
    <submittedName>
        <fullName evidence="5">Mce protein</fullName>
    </submittedName>
</protein>
<keyword evidence="2 4" id="KW-0472">Membrane</keyword>
<evidence type="ECO:0000256" key="3">
    <source>
        <dbReference type="SAM" id="MobiDB-lite"/>
    </source>
</evidence>
<evidence type="ECO:0000256" key="4">
    <source>
        <dbReference type="SAM" id="Phobius"/>
    </source>
</evidence>
<dbReference type="PANTHER" id="PTHR37042">
    <property type="entry name" value="OUTER MEMBRANE PROTEIN RV1973"/>
    <property type="match status" value="1"/>
</dbReference>
<name>A0A2A2ZNG2_MYCAV</name>
<feature type="transmembrane region" description="Helical" evidence="4">
    <location>
        <begin position="30"/>
        <end position="53"/>
    </location>
</feature>
<evidence type="ECO:0000256" key="1">
    <source>
        <dbReference type="ARBA" id="ARBA00004370"/>
    </source>
</evidence>
<sequence length="188" mass="19995">MEKDAGSARLTGRDGTGPATPGAARRRRRWLGGGAALLTLASIGISVSGYLMVDGHRAHQADNRDSTAALAAAKDCVAATQPADITALPASQHKLDDCATGEFGKQAAWYSAILTEAYQAQNVHVALPEMHAGVERTNDDGSIIALVIFRADISQQGVADRENSYRIRVKLVRQNGQFKVAQLDQVSK</sequence>
<dbReference type="GO" id="GO:0016020">
    <property type="term" value="C:membrane"/>
    <property type="evidence" value="ECO:0007669"/>
    <property type="project" value="UniProtKB-SubCell"/>
</dbReference>
<dbReference type="AlphaFoldDB" id="A0A2A2ZNG2"/>
<keyword evidence="4" id="KW-1133">Transmembrane helix</keyword>
<reference evidence="5 6" key="1">
    <citation type="submission" date="2017-08" db="EMBL/GenBank/DDBJ databases">
        <title>Phylogenetic analysis of Mycobacterium avium complex whole genomes.</title>
        <authorList>
            <person name="Caverly L.J."/>
            <person name="Spilker T."/>
            <person name="Lipuma J."/>
        </authorList>
    </citation>
    <scope>NUCLEOTIDE SEQUENCE [LARGE SCALE GENOMIC DNA]</scope>
    <source>
        <strain evidence="5 6">FLAC0165</strain>
    </source>
</reference>
<organism evidence="5 6">
    <name type="scientific">Mycobacterium avium</name>
    <dbReference type="NCBI Taxonomy" id="1764"/>
    <lineage>
        <taxon>Bacteria</taxon>
        <taxon>Bacillati</taxon>
        <taxon>Actinomycetota</taxon>
        <taxon>Actinomycetes</taxon>
        <taxon>Mycobacteriales</taxon>
        <taxon>Mycobacteriaceae</taxon>
        <taxon>Mycobacterium</taxon>
        <taxon>Mycobacterium avium complex (MAC)</taxon>
    </lineage>
</organism>
<gene>
    <name evidence="5" type="ORF">CKJ66_04450</name>
</gene>
<evidence type="ECO:0000313" key="6">
    <source>
        <dbReference type="Proteomes" id="UP000217768"/>
    </source>
</evidence>
<comment type="subcellular location">
    <subcellularLocation>
        <location evidence="1">Membrane</location>
    </subcellularLocation>
</comment>
<keyword evidence="4" id="KW-0812">Transmembrane</keyword>
<dbReference type="RefSeq" id="WP_095764654.1">
    <property type="nucleotide sequence ID" value="NZ_NSEY01000007.1"/>
</dbReference>
<feature type="region of interest" description="Disordered" evidence="3">
    <location>
        <begin position="1"/>
        <end position="26"/>
    </location>
</feature>
<evidence type="ECO:0000313" key="5">
    <source>
        <dbReference type="EMBL" id="PBA28077.1"/>
    </source>
</evidence>
<dbReference type="Proteomes" id="UP000217768">
    <property type="component" value="Unassembled WGS sequence"/>
</dbReference>
<dbReference type="EMBL" id="NSFD01000004">
    <property type="protein sequence ID" value="PBA28077.1"/>
    <property type="molecule type" value="Genomic_DNA"/>
</dbReference>
<proteinExistence type="predicted"/>
<dbReference type="PANTHER" id="PTHR37042:SF4">
    <property type="entry name" value="OUTER MEMBRANE PROTEIN RV1973"/>
    <property type="match status" value="1"/>
</dbReference>
<evidence type="ECO:0000256" key="2">
    <source>
        <dbReference type="ARBA" id="ARBA00023136"/>
    </source>
</evidence>
<comment type="caution">
    <text evidence="5">The sequence shown here is derived from an EMBL/GenBank/DDBJ whole genome shotgun (WGS) entry which is preliminary data.</text>
</comment>